<keyword evidence="1" id="KW-0378">Hydrolase</keyword>
<proteinExistence type="predicted"/>
<name>A0ABY4DS44_9NEIS</name>
<evidence type="ECO:0000313" key="4">
    <source>
        <dbReference type="Proteomes" id="UP000829817"/>
    </source>
</evidence>
<keyword evidence="4" id="KW-1185">Reference proteome</keyword>
<dbReference type="SUPFAM" id="SSF52499">
    <property type="entry name" value="Isochorismatase-like hydrolases"/>
    <property type="match status" value="1"/>
</dbReference>
<feature type="domain" description="Isochorismatase-like" evidence="2">
    <location>
        <begin position="12"/>
        <end position="141"/>
    </location>
</feature>
<gene>
    <name evidence="3" type="ORF">LVJ83_13290</name>
</gene>
<dbReference type="PANTHER" id="PTHR43540">
    <property type="entry name" value="PEROXYUREIDOACRYLATE/UREIDOACRYLATE AMIDOHYDROLASE-RELATED"/>
    <property type="match status" value="1"/>
</dbReference>
<dbReference type="Pfam" id="PF00857">
    <property type="entry name" value="Isochorismatase"/>
    <property type="match status" value="1"/>
</dbReference>
<reference evidence="3 4" key="1">
    <citation type="journal article" date="2022" name="Res Sq">
        <title>Evolution of multicellular longitudinally dividing oral cavity symbionts (Neisseriaceae).</title>
        <authorList>
            <person name="Nyongesa S."/>
            <person name="Weber P."/>
            <person name="Bernet E."/>
            <person name="Pullido F."/>
            <person name="Nieckarz M."/>
            <person name="Delaby M."/>
            <person name="Nieves C."/>
            <person name="Viehboeck T."/>
            <person name="Krause N."/>
            <person name="Rivera-Millot A."/>
            <person name="Nakamura A."/>
            <person name="Vischer N."/>
            <person name="VanNieuwenhze M."/>
            <person name="Brun Y."/>
            <person name="Cava F."/>
            <person name="Bulgheresi S."/>
            <person name="Veyrier F."/>
        </authorList>
    </citation>
    <scope>NUCLEOTIDE SEQUENCE [LARGE SCALE GENOMIC DNA]</scope>
    <source>
        <strain evidence="3 4">CCUG 63373m</strain>
    </source>
</reference>
<dbReference type="InterPro" id="IPR036380">
    <property type="entry name" value="Isochorismatase-like_sf"/>
</dbReference>
<dbReference type="InterPro" id="IPR000868">
    <property type="entry name" value="Isochorismatase-like_dom"/>
</dbReference>
<dbReference type="EMBL" id="CP091508">
    <property type="protein sequence ID" value="UOO81858.1"/>
    <property type="molecule type" value="Genomic_DNA"/>
</dbReference>
<dbReference type="InterPro" id="IPR050272">
    <property type="entry name" value="Isochorismatase-like_hydrls"/>
</dbReference>
<dbReference type="Proteomes" id="UP000829817">
    <property type="component" value="Chromosome"/>
</dbReference>
<evidence type="ECO:0000259" key="2">
    <source>
        <dbReference type="Pfam" id="PF00857"/>
    </source>
</evidence>
<accession>A0ABY4DS44</accession>
<evidence type="ECO:0000313" key="3">
    <source>
        <dbReference type="EMBL" id="UOO81858.1"/>
    </source>
</evidence>
<organism evidence="3 4">
    <name type="scientific">Uruburuella testudinis</name>
    <dbReference type="NCBI Taxonomy" id="1282863"/>
    <lineage>
        <taxon>Bacteria</taxon>
        <taxon>Pseudomonadati</taxon>
        <taxon>Pseudomonadota</taxon>
        <taxon>Betaproteobacteria</taxon>
        <taxon>Neisseriales</taxon>
        <taxon>Neisseriaceae</taxon>
        <taxon>Uruburuella</taxon>
    </lineage>
</organism>
<dbReference type="RefSeq" id="WP_244785121.1">
    <property type="nucleotide sequence ID" value="NZ_CP091508.1"/>
</dbReference>
<protein>
    <submittedName>
        <fullName evidence="3">Isochorismatase family protein</fullName>
    </submittedName>
</protein>
<sequence length="188" mass="20421">MSALEGRAGVALIVDVQNGVVDGVYRRDEVVANIVRLVDVARSQRLPVIWVQHDDDNLLRGSHDWEYVPELAALPAEPVVHKHYGDAFEGTALETILAARSVGHVLVAGAETDACIRSTLHGAFVRGYDVTLVADAHTAGDKIQWGAPPVEAVIAHTNRYWRFQRAQGKQGAVLAASEAVDWLNTVSR</sequence>
<dbReference type="Gene3D" id="3.40.50.850">
    <property type="entry name" value="Isochorismatase-like"/>
    <property type="match status" value="1"/>
</dbReference>
<evidence type="ECO:0000256" key="1">
    <source>
        <dbReference type="ARBA" id="ARBA00022801"/>
    </source>
</evidence>